<evidence type="ECO:0000313" key="1">
    <source>
        <dbReference type="EMBL" id="GAF92359.1"/>
    </source>
</evidence>
<sequence length="76" mass="8324">LSEGNGYRVDVSRIVARPGTEFRVRRVATPVRLDAILTKLTGAETKRQSGIMQLNLEDPDPVFAARLLNAIAAAYL</sequence>
<gene>
    <name evidence="1" type="ORF">S01H1_24247</name>
</gene>
<organism evidence="1">
    <name type="scientific">marine sediment metagenome</name>
    <dbReference type="NCBI Taxonomy" id="412755"/>
    <lineage>
        <taxon>unclassified sequences</taxon>
        <taxon>metagenomes</taxon>
        <taxon>ecological metagenomes</taxon>
    </lineage>
</organism>
<name>X0TGL6_9ZZZZ</name>
<proteinExistence type="predicted"/>
<protein>
    <submittedName>
        <fullName evidence="1">Uncharacterized protein</fullName>
    </submittedName>
</protein>
<feature type="non-terminal residue" evidence="1">
    <location>
        <position position="76"/>
    </location>
</feature>
<comment type="caution">
    <text evidence="1">The sequence shown here is derived from an EMBL/GenBank/DDBJ whole genome shotgun (WGS) entry which is preliminary data.</text>
</comment>
<dbReference type="EMBL" id="BARS01014333">
    <property type="protein sequence ID" value="GAF92359.1"/>
    <property type="molecule type" value="Genomic_DNA"/>
</dbReference>
<reference evidence="1" key="1">
    <citation type="journal article" date="2014" name="Front. Microbiol.">
        <title>High frequency of phylogenetically diverse reductive dehalogenase-homologous genes in deep subseafloor sedimentary metagenomes.</title>
        <authorList>
            <person name="Kawai M."/>
            <person name="Futagami T."/>
            <person name="Toyoda A."/>
            <person name="Takaki Y."/>
            <person name="Nishi S."/>
            <person name="Hori S."/>
            <person name="Arai W."/>
            <person name="Tsubouchi T."/>
            <person name="Morono Y."/>
            <person name="Uchiyama I."/>
            <person name="Ito T."/>
            <person name="Fujiyama A."/>
            <person name="Inagaki F."/>
            <person name="Takami H."/>
        </authorList>
    </citation>
    <scope>NUCLEOTIDE SEQUENCE</scope>
    <source>
        <strain evidence="1">Expedition CK06-06</strain>
    </source>
</reference>
<accession>X0TGL6</accession>
<dbReference type="AlphaFoldDB" id="X0TGL6"/>
<feature type="non-terminal residue" evidence="1">
    <location>
        <position position="1"/>
    </location>
</feature>